<gene>
    <name evidence="1" type="ORF">IAD01_01550</name>
</gene>
<reference evidence="1" key="1">
    <citation type="submission" date="2020-10" db="EMBL/GenBank/DDBJ databases">
        <authorList>
            <person name="Gilroy R."/>
        </authorList>
    </citation>
    <scope>NUCLEOTIDE SEQUENCE</scope>
    <source>
        <strain evidence="1">CHK157-1446</strain>
    </source>
</reference>
<evidence type="ECO:0000313" key="2">
    <source>
        <dbReference type="Proteomes" id="UP000823982"/>
    </source>
</evidence>
<sequence length="139" mass="14539">MSEKNSYLENLVKTAVEKIKEMVDVETIVGKPISVPNGTIIIPVSKVAVGFGSGGSDLPTTSSKDLFGGGVGGGITIQPIAFIAISPEGDVKLLQMTINASKENAALAILPEIIEKISGMFGKDKKSESEESEQEESAD</sequence>
<dbReference type="EMBL" id="DVIR01000011">
    <property type="protein sequence ID" value="HIS24071.1"/>
    <property type="molecule type" value="Genomic_DNA"/>
</dbReference>
<dbReference type="PANTHER" id="PTHR39162">
    <property type="entry name" value="GLL3345 PROTEIN"/>
    <property type="match status" value="1"/>
</dbReference>
<dbReference type="PANTHER" id="PTHR39162:SF1">
    <property type="entry name" value="SPORULATION PROTEIN YTFJ"/>
    <property type="match status" value="1"/>
</dbReference>
<proteinExistence type="predicted"/>
<name>A0A9D1EMR5_9FIRM</name>
<dbReference type="AlphaFoldDB" id="A0A9D1EMR5"/>
<organism evidence="1 2">
    <name type="scientific">Candidatus Faeciplasma gallinarum</name>
    <dbReference type="NCBI Taxonomy" id="2840799"/>
    <lineage>
        <taxon>Bacteria</taxon>
        <taxon>Bacillati</taxon>
        <taxon>Bacillota</taxon>
        <taxon>Clostridia</taxon>
        <taxon>Eubacteriales</taxon>
        <taxon>Oscillospiraceae</taxon>
        <taxon>Oscillospiraceae incertae sedis</taxon>
        <taxon>Candidatus Faeciplasma</taxon>
    </lineage>
</organism>
<dbReference type="Pfam" id="PF09579">
    <property type="entry name" value="Spore_YtfJ"/>
    <property type="match status" value="1"/>
</dbReference>
<evidence type="ECO:0000313" key="1">
    <source>
        <dbReference type="EMBL" id="HIS24071.1"/>
    </source>
</evidence>
<dbReference type="PIRSF" id="PIRSF021377">
    <property type="entry name" value="YtfJ"/>
    <property type="match status" value="1"/>
</dbReference>
<dbReference type="InterPro" id="IPR014229">
    <property type="entry name" value="Spore_YtfJ"/>
</dbReference>
<dbReference type="Proteomes" id="UP000823982">
    <property type="component" value="Unassembled WGS sequence"/>
</dbReference>
<protein>
    <submittedName>
        <fullName evidence="1">Sporulation protein YtfJ</fullName>
    </submittedName>
</protein>
<comment type="caution">
    <text evidence="1">The sequence shown here is derived from an EMBL/GenBank/DDBJ whole genome shotgun (WGS) entry which is preliminary data.</text>
</comment>
<reference evidence="1" key="2">
    <citation type="journal article" date="2021" name="PeerJ">
        <title>Extensive microbial diversity within the chicken gut microbiome revealed by metagenomics and culture.</title>
        <authorList>
            <person name="Gilroy R."/>
            <person name="Ravi A."/>
            <person name="Getino M."/>
            <person name="Pursley I."/>
            <person name="Horton D.L."/>
            <person name="Alikhan N.F."/>
            <person name="Baker D."/>
            <person name="Gharbi K."/>
            <person name="Hall N."/>
            <person name="Watson M."/>
            <person name="Adriaenssens E.M."/>
            <person name="Foster-Nyarko E."/>
            <person name="Jarju S."/>
            <person name="Secka A."/>
            <person name="Antonio M."/>
            <person name="Oren A."/>
            <person name="Chaudhuri R.R."/>
            <person name="La Ragione R."/>
            <person name="Hildebrand F."/>
            <person name="Pallen M.J."/>
        </authorList>
    </citation>
    <scope>NUCLEOTIDE SEQUENCE</scope>
    <source>
        <strain evidence="1">CHK157-1446</strain>
    </source>
</reference>
<accession>A0A9D1EMR5</accession>